<gene>
    <name evidence="2" type="ORF">GS429_17485</name>
</gene>
<feature type="compositionally biased region" description="Polar residues" evidence="1">
    <location>
        <begin position="16"/>
        <end position="27"/>
    </location>
</feature>
<evidence type="ECO:0008006" key="4">
    <source>
        <dbReference type="Google" id="ProtNLM"/>
    </source>
</evidence>
<dbReference type="InterPro" id="IPR011050">
    <property type="entry name" value="Pectin_lyase_fold/virulence"/>
</dbReference>
<feature type="region of interest" description="Disordered" evidence="1">
    <location>
        <begin position="292"/>
        <end position="339"/>
    </location>
</feature>
<protein>
    <recommendedName>
        <fullName evidence="4">Right handed beta helix domain-containing protein</fullName>
    </recommendedName>
</protein>
<evidence type="ECO:0000313" key="3">
    <source>
        <dbReference type="Proteomes" id="UP000434101"/>
    </source>
</evidence>
<dbReference type="RefSeq" id="WP_160066635.1">
    <property type="nucleotide sequence ID" value="NZ_WUYX01000064.1"/>
</dbReference>
<dbReference type="SUPFAM" id="SSF51126">
    <property type="entry name" value="Pectin lyase-like"/>
    <property type="match status" value="1"/>
</dbReference>
<feature type="region of interest" description="Disordered" evidence="1">
    <location>
        <begin position="1"/>
        <end position="29"/>
    </location>
</feature>
<sequence length="599" mass="63183">MAREPSVADDDRSVGSEEQPTNDSGNTGLLHRRSYMKLAGATTAATAAFGTAASAASDDYEVIEARGQTIRLGQGETFENKLVDLTTGNGITLYVTGGNVEVRNIGFKGLYRGDGFVISVKAGSGNILFENIYMGDGATKEGSSFVHGPGGAFLHRDSNANVTFRNCNVQGFPNNGFYCSNTAHGGSVRFDTCFGKNNGVTTFRCASGNDVIENCVAYNDNTDYGPGYGNFSETSGRPVWVWNGGTVTIRDSHFADGPYPYSMVAGANGSPGRANFESGGYRGNIQRASGSTVNVSGAVSNDPDLSIPDGVPTSPEDAASGDSSSGDASGGDADDQLPNVILFDGDRSGVTRYEFAVDGDVEPSNYEGATIDAETGVEDAVAHGVVADWKDAFRFSGDIETLTVDGPATVLVNDEAVDPADYGEDLPHVLEVEGTGTPTSFEMTVEGTIDLDGDAEPEDEATTISGSTVQSSVTDETQTFRFSGALTDVTIINGNAEVRVDGEVIEPVEYGDHELLPHALVIDGTEADDPTAYSFETSGAVVKSTYRDATIDEDDVIEGRAVRGVADNWLDAYWFDGDIEEFTLRGNAAVDVQYNVRDQ</sequence>
<name>A0A6B0VPS8_9EURY</name>
<reference evidence="2 3" key="1">
    <citation type="submission" date="2020-01" db="EMBL/GenBank/DDBJ databases">
        <title>Natronorubrum sp. JWXQ-INN 674 isolated from Inner Mongolia Autonomous Region of China.</title>
        <authorList>
            <person name="Xue Q."/>
        </authorList>
    </citation>
    <scope>NUCLEOTIDE SEQUENCE [LARGE SCALE GENOMIC DNA]</scope>
    <source>
        <strain evidence="2 3">JWXQ-INN-674</strain>
    </source>
</reference>
<dbReference type="InterPro" id="IPR012334">
    <property type="entry name" value="Pectin_lyas_fold"/>
</dbReference>
<dbReference type="Gene3D" id="2.160.20.10">
    <property type="entry name" value="Single-stranded right-handed beta-helix, Pectin lyase-like"/>
    <property type="match status" value="1"/>
</dbReference>
<dbReference type="OrthoDB" id="202667at2157"/>
<dbReference type="EMBL" id="WUYX01000064">
    <property type="protein sequence ID" value="MXV63821.1"/>
    <property type="molecule type" value="Genomic_DNA"/>
</dbReference>
<accession>A0A6B0VPS8</accession>
<feature type="compositionally biased region" description="Low complexity" evidence="1">
    <location>
        <begin position="317"/>
        <end position="331"/>
    </location>
</feature>
<dbReference type="Proteomes" id="UP000434101">
    <property type="component" value="Unassembled WGS sequence"/>
</dbReference>
<keyword evidence="3" id="KW-1185">Reference proteome</keyword>
<dbReference type="AlphaFoldDB" id="A0A6B0VPS8"/>
<evidence type="ECO:0000313" key="2">
    <source>
        <dbReference type="EMBL" id="MXV63821.1"/>
    </source>
</evidence>
<organism evidence="2 3">
    <name type="scientific">Natronorubrum halalkaliphilum</name>
    <dbReference type="NCBI Taxonomy" id="2691917"/>
    <lineage>
        <taxon>Archaea</taxon>
        <taxon>Methanobacteriati</taxon>
        <taxon>Methanobacteriota</taxon>
        <taxon>Stenosarchaea group</taxon>
        <taxon>Halobacteria</taxon>
        <taxon>Halobacteriales</taxon>
        <taxon>Natrialbaceae</taxon>
        <taxon>Natronorubrum</taxon>
    </lineage>
</organism>
<comment type="caution">
    <text evidence="2">The sequence shown here is derived from an EMBL/GenBank/DDBJ whole genome shotgun (WGS) entry which is preliminary data.</text>
</comment>
<proteinExistence type="predicted"/>
<evidence type="ECO:0000256" key="1">
    <source>
        <dbReference type="SAM" id="MobiDB-lite"/>
    </source>
</evidence>